<protein>
    <submittedName>
        <fullName evidence="11">Dihydroxy-acid dehydratase</fullName>
    </submittedName>
</protein>
<gene>
    <name evidence="11" type="ORF">EDF62_3042</name>
</gene>
<feature type="region of interest" description="Disordered" evidence="8">
    <location>
        <begin position="1"/>
        <end position="26"/>
    </location>
</feature>
<evidence type="ECO:0000259" key="9">
    <source>
        <dbReference type="Pfam" id="PF00920"/>
    </source>
</evidence>
<feature type="compositionally biased region" description="Polar residues" evidence="8">
    <location>
        <begin position="1"/>
        <end position="11"/>
    </location>
</feature>
<name>A0A4R6RTZ9_9MICO</name>
<dbReference type="SUPFAM" id="SSF52016">
    <property type="entry name" value="LeuD/IlvD-like"/>
    <property type="match status" value="1"/>
</dbReference>
<dbReference type="FunFam" id="3.50.30.80:FF:000001">
    <property type="entry name" value="Dihydroxy-acid dehydratase"/>
    <property type="match status" value="1"/>
</dbReference>
<evidence type="ECO:0000256" key="7">
    <source>
        <dbReference type="ARBA" id="ARBA00023304"/>
    </source>
</evidence>
<dbReference type="PANTHER" id="PTHR43183">
    <property type="entry name" value="HYPOTHETICAL DIHYDROXYACID DEHYDRATASE (EUROFUNG)-RELATED"/>
    <property type="match status" value="1"/>
</dbReference>
<dbReference type="InterPro" id="IPR000581">
    <property type="entry name" value="ILV_EDD_N"/>
</dbReference>
<dbReference type="EMBL" id="SNYA01000008">
    <property type="protein sequence ID" value="TDP89745.1"/>
    <property type="molecule type" value="Genomic_DNA"/>
</dbReference>
<dbReference type="InterPro" id="IPR052352">
    <property type="entry name" value="Sugar_Degrad_Dehydratases"/>
</dbReference>
<evidence type="ECO:0000256" key="8">
    <source>
        <dbReference type="SAM" id="MobiDB-lite"/>
    </source>
</evidence>
<comment type="similarity">
    <text evidence="1">Belongs to the IlvD/Edd family.</text>
</comment>
<dbReference type="RefSeq" id="WP_243736133.1">
    <property type="nucleotide sequence ID" value="NZ_SNYA01000008.1"/>
</dbReference>
<keyword evidence="4" id="KW-0408">Iron</keyword>
<proteinExistence type="inferred from homology"/>
<comment type="caution">
    <text evidence="11">The sequence shown here is derived from an EMBL/GenBank/DDBJ whole genome shotgun (WGS) entry which is preliminary data.</text>
</comment>
<dbReference type="NCBIfam" id="NF004784">
    <property type="entry name" value="PRK06131.1"/>
    <property type="match status" value="1"/>
</dbReference>
<keyword evidence="12" id="KW-1185">Reference proteome</keyword>
<dbReference type="Pfam" id="PF24877">
    <property type="entry name" value="ILV_EDD_C"/>
    <property type="match status" value="1"/>
</dbReference>
<dbReference type="Gene3D" id="3.50.30.80">
    <property type="entry name" value="IlvD/EDD C-terminal domain-like"/>
    <property type="match status" value="1"/>
</dbReference>
<keyword evidence="5" id="KW-0411">Iron-sulfur</keyword>
<evidence type="ECO:0000256" key="6">
    <source>
        <dbReference type="ARBA" id="ARBA00023239"/>
    </source>
</evidence>
<evidence type="ECO:0000256" key="1">
    <source>
        <dbReference type="ARBA" id="ARBA00006486"/>
    </source>
</evidence>
<accession>A0A4R6RTZ9</accession>
<dbReference type="GO" id="GO:0016836">
    <property type="term" value="F:hydro-lyase activity"/>
    <property type="evidence" value="ECO:0007669"/>
    <property type="project" value="UniProtKB-ARBA"/>
</dbReference>
<keyword evidence="2" id="KW-0001">2Fe-2S</keyword>
<evidence type="ECO:0000259" key="10">
    <source>
        <dbReference type="Pfam" id="PF24877"/>
    </source>
</evidence>
<dbReference type="GO" id="GO:0046872">
    <property type="term" value="F:metal ion binding"/>
    <property type="evidence" value="ECO:0007669"/>
    <property type="project" value="UniProtKB-KW"/>
</dbReference>
<dbReference type="InterPro" id="IPR056740">
    <property type="entry name" value="ILV_EDD_C"/>
</dbReference>
<sequence>MSTPQRQSSSPPDEKEQNPNMEDSPQADLRSARWFAAHDLTGFVHRTAIQAEGFSSFAIKDRPVIGIANSWSELVNCNIHFKLLADAVKRGVLMAGGLPLEFPTISLGESLMKPSAMQFRNLMAMDVEESIRSYPIDAVVLLGGCDKTVPAQLMGAASADIPAIMLTGGPQEPAVFRGKQLGVGTDTWKYADELRAGRMTQADFDELEASAKPTAGHCSEMGTASTMTSITEALGMCLPSTAAIPAVHARRAQAAEETGRRAVEMALTGGPLPSEILTPDAFDNAITLLMAVGGSTNAVIHLLALARRVGYDLDLDRFHQISERTPRIVNVRPSGEYLVQQLFNAGGIGAVLKELSPLLKGEAITVTGETLAAGFANSPQPDGDVISKLETPFDASGGIAVVRGSLAPKGAVIKRSAASPDLLTHRGPAVVFDDIFDLGKRVDDPNLDITEDSVLVLRNCGPVGAPGMPEWGMLPIPEKLLKRGIRDVVRISDARMSGTAFGTTILHISPEAAAGGPLAVVQDGDMIVLDVSTQRLDLDIPSDELERRLADLTLPDRKYTRGYGRLYLDHVTQADEGCDFDFLQAVPGEEPQRMPYGLLSGWQGGW</sequence>
<dbReference type="InterPro" id="IPR037237">
    <property type="entry name" value="IlvD/EDD_N"/>
</dbReference>
<dbReference type="Proteomes" id="UP000295601">
    <property type="component" value="Unassembled WGS sequence"/>
</dbReference>
<dbReference type="AlphaFoldDB" id="A0A4R6RTZ9"/>
<feature type="domain" description="Dihydroxy-acid/6-phosphogluconate dehydratase N-terminal" evidence="9">
    <location>
        <begin position="62"/>
        <end position="372"/>
    </location>
</feature>
<evidence type="ECO:0000256" key="5">
    <source>
        <dbReference type="ARBA" id="ARBA00023014"/>
    </source>
</evidence>
<evidence type="ECO:0000313" key="11">
    <source>
        <dbReference type="EMBL" id="TDP89745.1"/>
    </source>
</evidence>
<dbReference type="SUPFAM" id="SSF143975">
    <property type="entry name" value="IlvD/EDD N-terminal domain-like"/>
    <property type="match status" value="1"/>
</dbReference>
<dbReference type="PANTHER" id="PTHR43183:SF1">
    <property type="entry name" value="HYPOTHETICAL DIHYDROXY-ACID DEHYDRATASE (EUROFUNG)-RELATED"/>
    <property type="match status" value="1"/>
</dbReference>
<evidence type="ECO:0000256" key="3">
    <source>
        <dbReference type="ARBA" id="ARBA00022723"/>
    </source>
</evidence>
<dbReference type="GO" id="GO:0009082">
    <property type="term" value="P:branched-chain amino acid biosynthetic process"/>
    <property type="evidence" value="ECO:0007669"/>
    <property type="project" value="UniProtKB-KW"/>
</dbReference>
<keyword evidence="6" id="KW-0456">Lyase</keyword>
<evidence type="ECO:0000313" key="12">
    <source>
        <dbReference type="Proteomes" id="UP000295601"/>
    </source>
</evidence>
<keyword evidence="3" id="KW-0479">Metal-binding</keyword>
<keyword evidence="7" id="KW-0100">Branched-chain amino acid biosynthesis</keyword>
<dbReference type="PROSITE" id="PS00886">
    <property type="entry name" value="ILVD_EDD_1"/>
    <property type="match status" value="1"/>
</dbReference>
<dbReference type="InterPro" id="IPR020558">
    <property type="entry name" value="DiOHA_6PGluconate_deHydtase_CS"/>
</dbReference>
<keyword evidence="7" id="KW-0028">Amino-acid biosynthesis</keyword>
<dbReference type="GO" id="GO:0051537">
    <property type="term" value="F:2 iron, 2 sulfur cluster binding"/>
    <property type="evidence" value="ECO:0007669"/>
    <property type="project" value="UniProtKB-KW"/>
</dbReference>
<feature type="domain" description="Dihydroxy-acid/6-phosphogluconate dehydratase C-terminal" evidence="10">
    <location>
        <begin position="384"/>
        <end position="578"/>
    </location>
</feature>
<evidence type="ECO:0000256" key="4">
    <source>
        <dbReference type="ARBA" id="ARBA00023004"/>
    </source>
</evidence>
<dbReference type="InterPro" id="IPR042096">
    <property type="entry name" value="Dihydro-acid_dehy_C"/>
</dbReference>
<organism evidence="11 12">
    <name type="scientific">Leucobacter luti</name>
    <dbReference type="NCBI Taxonomy" id="340320"/>
    <lineage>
        <taxon>Bacteria</taxon>
        <taxon>Bacillati</taxon>
        <taxon>Actinomycetota</taxon>
        <taxon>Actinomycetes</taxon>
        <taxon>Micrococcales</taxon>
        <taxon>Microbacteriaceae</taxon>
        <taxon>Leucobacter</taxon>
    </lineage>
</organism>
<dbReference type="Pfam" id="PF00920">
    <property type="entry name" value="ILVD_EDD_N"/>
    <property type="match status" value="1"/>
</dbReference>
<reference evidence="11 12" key="1">
    <citation type="submission" date="2019-03" db="EMBL/GenBank/DDBJ databases">
        <title>Genomic analyses of the natural microbiome of Caenorhabditis elegans.</title>
        <authorList>
            <person name="Samuel B."/>
        </authorList>
    </citation>
    <scope>NUCLEOTIDE SEQUENCE [LARGE SCALE GENOMIC DNA]</scope>
    <source>
        <strain evidence="11 12">JUb18</strain>
    </source>
</reference>
<evidence type="ECO:0000256" key="2">
    <source>
        <dbReference type="ARBA" id="ARBA00022714"/>
    </source>
</evidence>